<comment type="caution">
    <text evidence="1">The sequence shown here is derived from an EMBL/GenBank/DDBJ whole genome shotgun (WGS) entry which is preliminary data.</text>
</comment>
<gene>
    <name evidence="1" type="ORF">GB883_06645</name>
</gene>
<reference evidence="1 2" key="1">
    <citation type="submission" date="2019-10" db="EMBL/GenBank/DDBJ databases">
        <title>Georgenia wutianyii sp. nov. and Georgenia yuyongxinii sp. nov. isolated from plateau pika (Ochotona curzoniae) in the Qinghai-Tibet plateau of China.</title>
        <authorList>
            <person name="Tian Z."/>
        </authorList>
    </citation>
    <scope>NUCLEOTIDE SEQUENCE [LARGE SCALE GENOMIC DNA]</scope>
    <source>
        <strain evidence="1 2">DSM 21501</strain>
    </source>
</reference>
<dbReference type="InterPro" id="IPR012334">
    <property type="entry name" value="Pectin_lyas_fold"/>
</dbReference>
<protein>
    <recommendedName>
        <fullName evidence="3">Right-handed parallel beta-helix repeat-containing protein</fullName>
    </recommendedName>
</protein>
<dbReference type="EMBL" id="WHJE01000020">
    <property type="protein sequence ID" value="KAE8764880.1"/>
    <property type="molecule type" value="Genomic_DNA"/>
</dbReference>
<dbReference type="Proteomes" id="UP000451860">
    <property type="component" value="Unassembled WGS sequence"/>
</dbReference>
<dbReference type="AlphaFoldDB" id="A0A7J5URM4"/>
<evidence type="ECO:0000313" key="1">
    <source>
        <dbReference type="EMBL" id="KAE8764880.1"/>
    </source>
</evidence>
<dbReference type="Gene3D" id="2.160.20.10">
    <property type="entry name" value="Single-stranded right-handed beta-helix, Pectin lyase-like"/>
    <property type="match status" value="1"/>
</dbReference>
<proteinExistence type="predicted"/>
<name>A0A7J5URM4_9MICO</name>
<dbReference type="SMART" id="SM00710">
    <property type="entry name" value="PbH1"/>
    <property type="match status" value="5"/>
</dbReference>
<dbReference type="SUPFAM" id="SSF51126">
    <property type="entry name" value="Pectin lyase-like"/>
    <property type="match status" value="1"/>
</dbReference>
<accession>A0A7J5URM4</accession>
<dbReference type="RefSeq" id="WP_152204587.1">
    <property type="nucleotide sequence ID" value="NZ_VUKF01000061.1"/>
</dbReference>
<dbReference type="InterPro" id="IPR011050">
    <property type="entry name" value="Pectin_lyase_fold/virulence"/>
</dbReference>
<dbReference type="InterPro" id="IPR006626">
    <property type="entry name" value="PbH1"/>
</dbReference>
<evidence type="ECO:0008006" key="3">
    <source>
        <dbReference type="Google" id="ProtNLM"/>
    </source>
</evidence>
<keyword evidence="2" id="KW-1185">Reference proteome</keyword>
<organism evidence="1 2">
    <name type="scientific">Georgenia thermotolerans</name>
    <dbReference type="NCBI Taxonomy" id="527326"/>
    <lineage>
        <taxon>Bacteria</taxon>
        <taxon>Bacillati</taxon>
        <taxon>Actinomycetota</taxon>
        <taxon>Actinomycetes</taxon>
        <taxon>Micrococcales</taxon>
        <taxon>Bogoriellaceae</taxon>
        <taxon>Georgenia</taxon>
    </lineage>
</organism>
<dbReference type="OrthoDB" id="505641at2"/>
<evidence type="ECO:0000313" key="2">
    <source>
        <dbReference type="Proteomes" id="UP000451860"/>
    </source>
</evidence>
<sequence>MSIRRAGSAGAGLLLAAALAVALAGVAAVLVLVRGAPAPPTAAAAGAGSCDTFPQLPENRPTAATTGVSPDAELVESGSLLIETPGTVVEGKEITGNIVINADDVTIRNNRINVTEWYGITYDEEVTGTKIIGNEILTEDGGYVAIAATDAVICGNYIHGFENAITLGRRSIVQANFIEKFQGMPGEDPHFDGIEIYHGSHTHVWGNNIMLTDPSGAWLEDTGAVNITTHWSDIKDVDIRGNWIGGGSYTLYVEGTSDHDYDDIRIIDNRWYGDAPAGHAAWGAISVNGTEGISAFEGNAWDDTENPVPLPKGD</sequence>